<sequence length="64" mass="7398">MSRCKLDIMSEYQAAMQKLADLRSNIGNRQQSSIRDSFFQEEKSLERECSELNILLEAIDVAED</sequence>
<accession>A0A2C8EV78</accession>
<dbReference type="AlphaFoldDB" id="A0A2C8EV78"/>
<proteinExistence type="predicted"/>
<evidence type="ECO:0000313" key="2">
    <source>
        <dbReference type="Proteomes" id="UP000321659"/>
    </source>
</evidence>
<dbReference type="EMBL" id="SRRQ01000012">
    <property type="protein sequence ID" value="TWW10477.1"/>
    <property type="molecule type" value="Genomic_DNA"/>
</dbReference>
<dbReference type="GeneID" id="83548673"/>
<evidence type="ECO:0000313" key="1">
    <source>
        <dbReference type="EMBL" id="TWW10477.1"/>
    </source>
</evidence>
<gene>
    <name evidence="1" type="ORF">LABALGLTS371_13760</name>
</gene>
<name>A0A2C8EV78_9LACO</name>
<protein>
    <submittedName>
        <fullName evidence="1">Uncharacterized protein</fullName>
    </submittedName>
</protein>
<comment type="caution">
    <text evidence="1">The sequence shown here is derived from an EMBL/GenBank/DDBJ whole genome shotgun (WGS) entry which is preliminary data.</text>
</comment>
<organism evidence="1 2">
    <name type="scientific">Dellaglioa algida</name>
    <dbReference type="NCBI Taxonomy" id="105612"/>
    <lineage>
        <taxon>Bacteria</taxon>
        <taxon>Bacillati</taxon>
        <taxon>Bacillota</taxon>
        <taxon>Bacilli</taxon>
        <taxon>Lactobacillales</taxon>
        <taxon>Lactobacillaceae</taxon>
        <taxon>Dellaglioa</taxon>
    </lineage>
</organism>
<dbReference type="RefSeq" id="WP_057973343.1">
    <property type="nucleotide sequence ID" value="NZ_CBCRTS010000004.1"/>
</dbReference>
<reference evidence="1 2" key="1">
    <citation type="submission" date="2019-04" db="EMBL/GenBank/DDBJ databases">
        <title>In vitro growth and metabolic characteristics of meat-borne Lactobacillus algidus strains.</title>
        <authorList>
            <person name="Sade E."/>
            <person name="Per J."/>
            <person name="Tytti H."/>
            <person name="Johanna B.K."/>
        </authorList>
    </citation>
    <scope>NUCLEOTIDE SEQUENCE [LARGE SCALE GENOMIC DNA]</scope>
    <source>
        <strain evidence="1 2">LTS37-1</strain>
    </source>
</reference>
<dbReference type="Proteomes" id="UP000321659">
    <property type="component" value="Unassembled WGS sequence"/>
</dbReference>